<proteinExistence type="predicted"/>
<dbReference type="PANTHER" id="PTHR37808:SF3">
    <property type="entry name" value="SPORE GERMINATION PROTEIN GERPA-RELATED"/>
    <property type="match status" value="1"/>
</dbReference>
<dbReference type="Proteomes" id="UP000681414">
    <property type="component" value="Unassembled WGS sequence"/>
</dbReference>
<keyword evidence="2" id="KW-1185">Reference proteome</keyword>
<protein>
    <submittedName>
        <fullName evidence="1">Spore germination protein</fullName>
    </submittedName>
</protein>
<name>A0A942TB95_9BACI</name>
<dbReference type="InterPro" id="IPR019618">
    <property type="entry name" value="Spore_germination_GerPA"/>
</dbReference>
<accession>A0A942TB95</accession>
<gene>
    <name evidence="1" type="ORF">KHA97_00875</name>
</gene>
<dbReference type="AlphaFoldDB" id="A0A942TB95"/>
<dbReference type="PANTHER" id="PTHR37808">
    <property type="entry name" value="SPORE GERMINATION PROTEIN-LIKE PROTEIN YDZR-RELATED"/>
    <property type="match status" value="1"/>
</dbReference>
<dbReference type="Pfam" id="PF10676">
    <property type="entry name" value="gerPA"/>
    <property type="match status" value="1"/>
</dbReference>
<comment type="caution">
    <text evidence="1">The sequence shown here is derived from an EMBL/GenBank/DDBJ whole genome shotgun (WGS) entry which is preliminary data.</text>
</comment>
<dbReference type="RefSeq" id="WP_213122918.1">
    <property type="nucleotide sequence ID" value="NZ_JAGYPG010000001.1"/>
</dbReference>
<reference evidence="1 2" key="1">
    <citation type="submission" date="2021-05" db="EMBL/GenBank/DDBJ databases">
        <title>Novel Bacillus species.</title>
        <authorList>
            <person name="Liu G."/>
        </authorList>
    </citation>
    <scope>NUCLEOTIDE SEQUENCE [LARGE SCALE GENOMIC DNA]</scope>
    <source>
        <strain evidence="2">FJAT-49780</strain>
    </source>
</reference>
<evidence type="ECO:0000313" key="2">
    <source>
        <dbReference type="Proteomes" id="UP000681414"/>
    </source>
</evidence>
<dbReference type="EMBL" id="JAGYPG010000001">
    <property type="protein sequence ID" value="MBS4193621.1"/>
    <property type="molecule type" value="Genomic_DNA"/>
</dbReference>
<organism evidence="1 2">
    <name type="scientific">Lederbergia citri</name>
    <dbReference type="NCBI Taxonomy" id="2833580"/>
    <lineage>
        <taxon>Bacteria</taxon>
        <taxon>Bacillati</taxon>
        <taxon>Bacillota</taxon>
        <taxon>Bacilli</taxon>
        <taxon>Bacillales</taxon>
        <taxon>Bacillaceae</taxon>
        <taxon>Lederbergia</taxon>
    </lineage>
</organism>
<evidence type="ECO:0000313" key="1">
    <source>
        <dbReference type="EMBL" id="MBS4193621.1"/>
    </source>
</evidence>
<sequence length="72" mass="7065">MPAVIGASQILNVTGGVVHFGDVAVISPKSASKTTEGSGSGNVGGFIVTLNGASVNPTIDSNLIDQPTIGNN</sequence>